<dbReference type="EMBL" id="LN868938">
    <property type="protein sequence ID" value="CRY75060.1"/>
    <property type="molecule type" value="Genomic_DNA"/>
</dbReference>
<evidence type="ECO:0000259" key="2">
    <source>
        <dbReference type="Pfam" id="PF20789"/>
    </source>
</evidence>
<sequence>MTTTAHAFDVDTASTPVGEHVYALELTDRWNTPAGTANGGYLFAVCLQALAREVPQPDLLSASGHFLRPGTPGPARVSTETARIGRRTGTGAATLLREDREIVRVLATFSDLGAAQGPTMEAGVAPALPAPRECVDPHEGRDRGDGIGARVEYRMPELPGFFRGTPRGATTWEFWMRFADGREADPIALAALVDAAPPVVFDHGIGGSSTIELTAHIRRRPAPGWLACRVSTKHLVNGFHEEDFEIWDSSGALVAQSRQLALAF</sequence>
<dbReference type="AlphaFoldDB" id="A0A0H5NGQ1"/>
<name>A0A0H5NGQ1_NOCFR</name>
<evidence type="ECO:0000259" key="1">
    <source>
        <dbReference type="Pfam" id="PF13622"/>
    </source>
</evidence>
<dbReference type="RefSeq" id="WP_060593305.1">
    <property type="nucleotide sequence ID" value="NZ_CP031418.1"/>
</dbReference>
<dbReference type="Pfam" id="PF20789">
    <property type="entry name" value="4HBT_3C"/>
    <property type="match status" value="1"/>
</dbReference>
<dbReference type="Gene3D" id="2.40.160.210">
    <property type="entry name" value="Acyl-CoA thioesterase, double hotdog domain"/>
    <property type="match status" value="1"/>
</dbReference>
<dbReference type="InterPro" id="IPR049450">
    <property type="entry name" value="ACOT8-like_C"/>
</dbReference>
<proteinExistence type="predicted"/>
<feature type="domain" description="Acyl-CoA thioesterase-like C-terminal" evidence="2">
    <location>
        <begin position="132"/>
        <end position="262"/>
    </location>
</feature>
<dbReference type="PANTHER" id="PTHR38110:SF1">
    <property type="entry name" value="THIOESTERASE DOMAIN-CONTAINING PROTEIN"/>
    <property type="match status" value="1"/>
</dbReference>
<dbReference type="SUPFAM" id="SSF54637">
    <property type="entry name" value="Thioesterase/thiol ester dehydrase-isomerase"/>
    <property type="match status" value="2"/>
</dbReference>
<accession>A0A0H5NGQ1</accession>
<organism evidence="3 4">
    <name type="scientific">Nocardia farcinica</name>
    <dbReference type="NCBI Taxonomy" id="37329"/>
    <lineage>
        <taxon>Bacteria</taxon>
        <taxon>Bacillati</taxon>
        <taxon>Actinomycetota</taxon>
        <taxon>Actinomycetes</taxon>
        <taxon>Mycobacteriales</taxon>
        <taxon>Nocardiaceae</taxon>
        <taxon>Nocardia</taxon>
    </lineage>
</organism>
<evidence type="ECO:0000313" key="3">
    <source>
        <dbReference type="EMBL" id="CRY75060.1"/>
    </source>
</evidence>
<evidence type="ECO:0008006" key="5">
    <source>
        <dbReference type="Google" id="ProtNLM"/>
    </source>
</evidence>
<gene>
    <name evidence="3" type="ORF">ERS450000_01131</name>
</gene>
<dbReference type="InterPro" id="IPR052389">
    <property type="entry name" value="Sec_Metab_Biosynth-Assoc"/>
</dbReference>
<dbReference type="InterPro" id="IPR029069">
    <property type="entry name" value="HotDog_dom_sf"/>
</dbReference>
<dbReference type="InterPro" id="IPR042171">
    <property type="entry name" value="Acyl-CoA_hotdog"/>
</dbReference>
<dbReference type="KEGG" id="nfr:ERS450000_01131"/>
<reference evidence="4" key="1">
    <citation type="submission" date="2015-03" db="EMBL/GenBank/DDBJ databases">
        <authorList>
            <consortium name="Pathogen Informatics"/>
        </authorList>
    </citation>
    <scope>NUCLEOTIDE SEQUENCE [LARGE SCALE GENOMIC DNA]</scope>
    <source>
        <strain evidence="4">NCTC11134</strain>
    </source>
</reference>
<evidence type="ECO:0000313" key="4">
    <source>
        <dbReference type="Proteomes" id="UP000057820"/>
    </source>
</evidence>
<dbReference type="InterPro" id="IPR049449">
    <property type="entry name" value="TesB_ACOT8-like_N"/>
</dbReference>
<dbReference type="Proteomes" id="UP000057820">
    <property type="component" value="Chromosome 1"/>
</dbReference>
<feature type="domain" description="Acyl-CoA thioesterase-like N-terminal HotDog" evidence="1">
    <location>
        <begin position="27"/>
        <end position="109"/>
    </location>
</feature>
<dbReference type="Pfam" id="PF13622">
    <property type="entry name" value="4HBT_3"/>
    <property type="match status" value="1"/>
</dbReference>
<dbReference type="PANTHER" id="PTHR38110">
    <property type="entry name" value="CHROMOSOME 23, WHOLE GENOME SHOTGUN SEQUENCE"/>
    <property type="match status" value="1"/>
</dbReference>
<protein>
    <recommendedName>
        <fullName evidence="5">Thioesterase family protein</fullName>
    </recommendedName>
</protein>